<organism evidence="1 2">
    <name type="scientific">Cordyceps javanica</name>
    <dbReference type="NCBI Taxonomy" id="43265"/>
    <lineage>
        <taxon>Eukaryota</taxon>
        <taxon>Fungi</taxon>
        <taxon>Dikarya</taxon>
        <taxon>Ascomycota</taxon>
        <taxon>Pezizomycotina</taxon>
        <taxon>Sordariomycetes</taxon>
        <taxon>Hypocreomycetidae</taxon>
        <taxon>Hypocreales</taxon>
        <taxon>Cordycipitaceae</taxon>
        <taxon>Cordyceps</taxon>
    </lineage>
</organism>
<dbReference type="EMBL" id="SPUK01000048">
    <property type="protein sequence ID" value="TQV89982.1"/>
    <property type="molecule type" value="Genomic_DNA"/>
</dbReference>
<comment type="caution">
    <text evidence="1">The sequence shown here is derived from an EMBL/GenBank/DDBJ whole genome shotgun (WGS) entry which is preliminary data.</text>
</comment>
<name>A0A545UKJ4_9HYPO</name>
<evidence type="ECO:0000313" key="2">
    <source>
        <dbReference type="Proteomes" id="UP000315783"/>
    </source>
</evidence>
<evidence type="ECO:0000313" key="1">
    <source>
        <dbReference type="EMBL" id="TQV89982.1"/>
    </source>
</evidence>
<sequence>MCDERTRKVHWEGLGMQVNLWPHEQAATLTRPRITRKGNHHVGRAQTTVSRSSHAVSFFKSSCRWRHMELLDSNPGWLLRHLKTLHLQCTFFIILCGVCIFSRKPFQTAS</sequence>
<proteinExistence type="predicted"/>
<protein>
    <submittedName>
        <fullName evidence="1">Uncharacterized protein</fullName>
    </submittedName>
</protein>
<accession>A0A545UKJ4</accession>
<dbReference type="AlphaFoldDB" id="A0A545UKJ4"/>
<keyword evidence="2" id="KW-1185">Reference proteome</keyword>
<dbReference type="Proteomes" id="UP000315783">
    <property type="component" value="Unassembled WGS sequence"/>
</dbReference>
<reference evidence="1 2" key="1">
    <citation type="journal article" date="2019" name="Appl. Microbiol. Biotechnol.">
        <title>Genome sequence of Isaria javanica and comparative genome analysis insights into family S53 peptidase evolution in fungal entomopathogens.</title>
        <authorList>
            <person name="Lin R."/>
            <person name="Zhang X."/>
            <person name="Xin B."/>
            <person name="Zou M."/>
            <person name="Gao Y."/>
            <person name="Qin F."/>
            <person name="Hu Q."/>
            <person name="Xie B."/>
            <person name="Cheng X."/>
        </authorList>
    </citation>
    <scope>NUCLEOTIDE SEQUENCE [LARGE SCALE GENOMIC DNA]</scope>
    <source>
        <strain evidence="1 2">IJ1G</strain>
    </source>
</reference>
<gene>
    <name evidence="1" type="ORF">IF1G_11359</name>
</gene>